<dbReference type="CDD" id="cd01025">
    <property type="entry name" value="TOPRIM_recR"/>
    <property type="match status" value="1"/>
</dbReference>
<dbReference type="HAMAP" id="MF_00017">
    <property type="entry name" value="RecR"/>
    <property type="match status" value="1"/>
</dbReference>
<evidence type="ECO:0000259" key="8">
    <source>
        <dbReference type="PROSITE" id="PS50880"/>
    </source>
</evidence>
<evidence type="ECO:0000313" key="9">
    <source>
        <dbReference type="EMBL" id="KKT72442.1"/>
    </source>
</evidence>
<dbReference type="SMART" id="SM00493">
    <property type="entry name" value="TOPRIM"/>
    <property type="match status" value="1"/>
</dbReference>
<dbReference type="Gene3D" id="3.30.60.80">
    <property type="match status" value="1"/>
</dbReference>
<dbReference type="Proteomes" id="UP000034835">
    <property type="component" value="Unassembled WGS sequence"/>
</dbReference>
<dbReference type="PANTHER" id="PTHR30446:SF0">
    <property type="entry name" value="RECOMBINATION PROTEIN RECR"/>
    <property type="match status" value="1"/>
</dbReference>
<dbReference type="GO" id="GO:0008270">
    <property type="term" value="F:zinc ion binding"/>
    <property type="evidence" value="ECO:0007669"/>
    <property type="project" value="UniProtKB-KW"/>
</dbReference>
<evidence type="ECO:0000256" key="3">
    <source>
        <dbReference type="ARBA" id="ARBA00022771"/>
    </source>
</evidence>
<dbReference type="AlphaFoldDB" id="A0A0G1LUB2"/>
<keyword evidence="2 7" id="KW-0227">DNA damage</keyword>
<dbReference type="EMBL" id="LCJG01000037">
    <property type="protein sequence ID" value="KKT72442.1"/>
    <property type="molecule type" value="Genomic_DNA"/>
</dbReference>
<evidence type="ECO:0000256" key="1">
    <source>
        <dbReference type="ARBA" id="ARBA00022723"/>
    </source>
</evidence>
<evidence type="ECO:0000256" key="4">
    <source>
        <dbReference type="ARBA" id="ARBA00022833"/>
    </source>
</evidence>
<evidence type="ECO:0000313" key="10">
    <source>
        <dbReference type="Proteomes" id="UP000034835"/>
    </source>
</evidence>
<keyword evidence="3 7" id="KW-0863">Zinc-finger</keyword>
<name>A0A0G1LUB2_9BACT</name>
<comment type="caution">
    <text evidence="9">The sequence shown here is derived from an EMBL/GenBank/DDBJ whole genome shotgun (WGS) entry which is preliminary data.</text>
</comment>
<dbReference type="InterPro" id="IPR034137">
    <property type="entry name" value="TOPRIM_RecR"/>
</dbReference>
<evidence type="ECO:0000256" key="5">
    <source>
        <dbReference type="ARBA" id="ARBA00023172"/>
    </source>
</evidence>
<proteinExistence type="inferred from homology"/>
<dbReference type="Pfam" id="PF13662">
    <property type="entry name" value="Toprim_4"/>
    <property type="match status" value="1"/>
</dbReference>
<dbReference type="InterPro" id="IPR015967">
    <property type="entry name" value="Rcmb_RecR_Znf"/>
</dbReference>
<dbReference type="GO" id="GO:0006310">
    <property type="term" value="P:DNA recombination"/>
    <property type="evidence" value="ECO:0007669"/>
    <property type="project" value="UniProtKB-UniRule"/>
</dbReference>
<dbReference type="GO" id="GO:0006281">
    <property type="term" value="P:DNA repair"/>
    <property type="evidence" value="ECO:0007669"/>
    <property type="project" value="UniProtKB-UniRule"/>
</dbReference>
<comment type="function">
    <text evidence="7">May play a role in DNA repair. It seems to be involved in an RecBC-independent recombinational process of DNA repair. It may act with RecF and RecO.</text>
</comment>
<dbReference type="NCBIfam" id="TIGR00615">
    <property type="entry name" value="recR"/>
    <property type="match status" value="1"/>
</dbReference>
<gene>
    <name evidence="7" type="primary">recR</name>
    <name evidence="9" type="ORF">UW68_C0037G0009</name>
</gene>
<dbReference type="Gene3D" id="1.10.8.420">
    <property type="entry name" value="RecR Domain 1"/>
    <property type="match status" value="1"/>
</dbReference>
<dbReference type="Gene3D" id="3.40.1360.10">
    <property type="match status" value="1"/>
</dbReference>
<dbReference type="SUPFAM" id="SSF111304">
    <property type="entry name" value="Recombination protein RecR"/>
    <property type="match status" value="1"/>
</dbReference>
<dbReference type="Gene3D" id="6.10.250.240">
    <property type="match status" value="1"/>
</dbReference>
<dbReference type="Pfam" id="PF21175">
    <property type="entry name" value="RecR_C"/>
    <property type="match status" value="1"/>
</dbReference>
<organism evidence="9 10">
    <name type="scientific">Candidatus Collierbacteria bacterium GW2011_GWB1_44_6</name>
    <dbReference type="NCBI Taxonomy" id="1618384"/>
    <lineage>
        <taxon>Bacteria</taxon>
        <taxon>Candidatus Collieribacteriota</taxon>
    </lineage>
</organism>
<dbReference type="Pfam" id="PF02132">
    <property type="entry name" value="RecR_ZnF"/>
    <property type="match status" value="1"/>
</dbReference>
<evidence type="ECO:0000256" key="7">
    <source>
        <dbReference type="HAMAP-Rule" id="MF_00017"/>
    </source>
</evidence>
<dbReference type="InterPro" id="IPR023627">
    <property type="entry name" value="Rcmb_RecR"/>
</dbReference>
<dbReference type="PROSITE" id="PS50880">
    <property type="entry name" value="TOPRIM"/>
    <property type="match status" value="1"/>
</dbReference>
<evidence type="ECO:0000256" key="2">
    <source>
        <dbReference type="ARBA" id="ARBA00022763"/>
    </source>
</evidence>
<dbReference type="Pfam" id="PF21176">
    <property type="entry name" value="RecR_HhH"/>
    <property type="match status" value="1"/>
</dbReference>
<dbReference type="InterPro" id="IPR000093">
    <property type="entry name" value="DNA_Rcmb_RecR"/>
</dbReference>
<keyword evidence="5 7" id="KW-0233">DNA recombination</keyword>
<feature type="domain" description="Toprim" evidence="8">
    <location>
        <begin position="80"/>
        <end position="180"/>
    </location>
</feature>
<dbReference type="InterPro" id="IPR006171">
    <property type="entry name" value="TOPRIM_dom"/>
</dbReference>
<dbReference type="PANTHER" id="PTHR30446">
    <property type="entry name" value="RECOMBINATION PROTEIN RECR"/>
    <property type="match status" value="1"/>
</dbReference>
<dbReference type="STRING" id="1618384.UW68_C0037G0009"/>
<dbReference type="GO" id="GO:0003677">
    <property type="term" value="F:DNA binding"/>
    <property type="evidence" value="ECO:0007669"/>
    <property type="project" value="UniProtKB-UniRule"/>
</dbReference>
<accession>A0A0G1LUB2</accession>
<reference evidence="9 10" key="1">
    <citation type="journal article" date="2015" name="Nature">
        <title>rRNA introns, odd ribosomes, and small enigmatic genomes across a large radiation of phyla.</title>
        <authorList>
            <person name="Brown C.T."/>
            <person name="Hug L.A."/>
            <person name="Thomas B.C."/>
            <person name="Sharon I."/>
            <person name="Castelle C.J."/>
            <person name="Singh A."/>
            <person name="Wilkins M.J."/>
            <person name="Williams K.H."/>
            <person name="Banfield J.F."/>
        </authorList>
    </citation>
    <scope>NUCLEOTIDE SEQUENCE [LARGE SCALE GENOMIC DNA]</scope>
</reference>
<feature type="zinc finger region" description="C4-type" evidence="7">
    <location>
        <begin position="57"/>
        <end position="72"/>
    </location>
</feature>
<sequence>MRSIRPVQKVIDAFEALPGIGPKSAARLAYYLLNVPQEKLTRFAQALENLKKDTKLCALCFNVGEEEFCPVCQDDNRDKSTVCVVETSLDLLAFERADGYKGVYHVLGGAVAPLAGIGPNDLRIPQLMARLKTGEIKELILATNPNMEGEATAMYIVERIKELGLQGDSLKVTRIGRGLPTGADIEYADGQTLTRALEGRGAM</sequence>
<keyword evidence="1 7" id="KW-0479">Metal-binding</keyword>
<protein>
    <recommendedName>
        <fullName evidence="7">Recombination protein RecR</fullName>
    </recommendedName>
</protein>
<dbReference type="PATRIC" id="fig|1618384.3.peg.853"/>
<comment type="similarity">
    <text evidence="7">Belongs to the RecR family.</text>
</comment>
<keyword evidence="6 7" id="KW-0234">DNA repair</keyword>
<evidence type="ECO:0000256" key="6">
    <source>
        <dbReference type="ARBA" id="ARBA00023204"/>
    </source>
</evidence>
<keyword evidence="4 7" id="KW-0862">Zinc</keyword>